<accession>A0ABV8NDF8</accession>
<dbReference type="InterPro" id="IPR016024">
    <property type="entry name" value="ARM-type_fold"/>
</dbReference>
<keyword evidence="2" id="KW-1185">Reference proteome</keyword>
<reference evidence="2" key="1">
    <citation type="journal article" date="2019" name="Int. J. Syst. Evol. Microbiol.">
        <title>The Global Catalogue of Microorganisms (GCM) 10K type strain sequencing project: providing services to taxonomists for standard genome sequencing and annotation.</title>
        <authorList>
            <consortium name="The Broad Institute Genomics Platform"/>
            <consortium name="The Broad Institute Genome Sequencing Center for Infectious Disease"/>
            <person name="Wu L."/>
            <person name="Ma J."/>
        </authorList>
    </citation>
    <scope>NUCLEOTIDE SEQUENCE [LARGE SCALE GENOMIC DNA]</scope>
    <source>
        <strain evidence="2">CCM 3243</strain>
    </source>
</reference>
<dbReference type="RefSeq" id="WP_200694779.1">
    <property type="nucleotide sequence ID" value="NZ_BAAAYA010000025.1"/>
</dbReference>
<gene>
    <name evidence="1" type="ORF">ACFO3R_26490</name>
</gene>
<comment type="caution">
    <text evidence="1">The sequence shown here is derived from an EMBL/GenBank/DDBJ whole genome shotgun (WGS) entry which is preliminary data.</text>
</comment>
<sequence>MNDGHGAAERVARGVPVHEALDTTSPADWVTLDSGVRQLAPGAAVLLPTRNELRHLPAGVPTPGAVSRIALALCHPNGRVRLAALERAAGAAALRPLLVVRCADWVAPVSHRARELLAEVSGRRLVPLAGLILFLARRERGGSARDLLDRALREGPGTDVVDLLTSGDRAVRRLAHRVAVDRRLLTAAELARAAAASDDIRVQTLCAEAALATMGDADVDDVLDPLLSARSPQVRSAGVTGLRRAGRHGEAVAFLADRARVVRACARYVLRQVGTDPLPLYREWCADPAEQPAAAAGLGECGTGEDAETLWGLTAHPVSAVRARAVAGLRALDAVRPDRIRPLLDDPAAPVVRAACLALRPYAAGLERDWLLARTAPEVPAPTRLAARRLVVAQDRARTRGLRTAR</sequence>
<name>A0ABV8NDF8_9ACTN</name>
<proteinExistence type="predicted"/>
<dbReference type="Proteomes" id="UP001595871">
    <property type="component" value="Unassembled WGS sequence"/>
</dbReference>
<organism evidence="1 2">
    <name type="scientific">Streptomyces flavovirens</name>
    <dbReference type="NCBI Taxonomy" id="52258"/>
    <lineage>
        <taxon>Bacteria</taxon>
        <taxon>Bacillati</taxon>
        <taxon>Actinomycetota</taxon>
        <taxon>Actinomycetes</taxon>
        <taxon>Kitasatosporales</taxon>
        <taxon>Streptomycetaceae</taxon>
        <taxon>Streptomyces</taxon>
    </lineage>
</organism>
<dbReference type="SUPFAM" id="SSF48371">
    <property type="entry name" value="ARM repeat"/>
    <property type="match status" value="1"/>
</dbReference>
<dbReference type="Gene3D" id="1.25.10.10">
    <property type="entry name" value="Leucine-rich Repeat Variant"/>
    <property type="match status" value="1"/>
</dbReference>
<dbReference type="InterPro" id="IPR011989">
    <property type="entry name" value="ARM-like"/>
</dbReference>
<protein>
    <submittedName>
        <fullName evidence="1">Uncharacterized protein</fullName>
    </submittedName>
</protein>
<dbReference type="EMBL" id="JBHSCF010000052">
    <property type="protein sequence ID" value="MFC4189901.1"/>
    <property type="molecule type" value="Genomic_DNA"/>
</dbReference>
<evidence type="ECO:0000313" key="1">
    <source>
        <dbReference type="EMBL" id="MFC4189901.1"/>
    </source>
</evidence>
<evidence type="ECO:0000313" key="2">
    <source>
        <dbReference type="Proteomes" id="UP001595871"/>
    </source>
</evidence>